<evidence type="ECO:0008006" key="3">
    <source>
        <dbReference type="Google" id="ProtNLM"/>
    </source>
</evidence>
<sequence>MISIEKGTVKEIIKKHSKRTDILVEVDGRKEKAINYDEMTGEVQVGNPVILNTTAVKLGLGTGGYHFVLHNLAQEQKEMPMGGHIMKLRYTPQQIKVFAAEEQESQYHRAFLDFESLGTMPVLVGTLHSMLMPLVATLKYLNPQIKIAYIMTDGAALPIALSNTVELLKKNGIIDTTITIGHAFGGDLECVNVYNGLIAAKEIALCDIAIVVMGPGIVGTGTPFGFTGIEQGINLDAVEVLGGIPIAVPRISFADGRERHKGISHHSLTVLDKICRGKSRVVLPLLVGQERELVHHQIKNLKIDEKHYIVEENGNIVFDALEHFDFTVSTMGRGVKEDAAFFLTCGAAASYGMTLI</sequence>
<organism evidence="1 2">
    <name type="scientific">Alkaliphilus hydrothermalis</name>
    <dbReference type="NCBI Taxonomy" id="1482730"/>
    <lineage>
        <taxon>Bacteria</taxon>
        <taxon>Bacillati</taxon>
        <taxon>Bacillota</taxon>
        <taxon>Clostridia</taxon>
        <taxon>Peptostreptococcales</taxon>
        <taxon>Natronincolaceae</taxon>
        <taxon>Alkaliphilus</taxon>
    </lineage>
</organism>
<evidence type="ECO:0000313" key="2">
    <source>
        <dbReference type="Proteomes" id="UP001314796"/>
    </source>
</evidence>
<comment type="caution">
    <text evidence="1">The sequence shown here is derived from an EMBL/GenBank/DDBJ whole genome shotgun (WGS) entry which is preliminary data.</text>
</comment>
<evidence type="ECO:0000313" key="1">
    <source>
        <dbReference type="EMBL" id="MBM7614023.1"/>
    </source>
</evidence>
<dbReference type="InterPro" id="IPR024479">
    <property type="entry name" value="DUF3866"/>
</dbReference>
<name>A0ABS2NM73_9FIRM</name>
<keyword evidence="2" id="KW-1185">Reference proteome</keyword>
<dbReference type="Proteomes" id="UP001314796">
    <property type="component" value="Unassembled WGS sequence"/>
</dbReference>
<dbReference type="Pfam" id="PF12982">
    <property type="entry name" value="DUF3866"/>
    <property type="match status" value="1"/>
</dbReference>
<dbReference type="RefSeq" id="WP_204400300.1">
    <property type="nucleotide sequence ID" value="NZ_JAFBEE010000002.1"/>
</dbReference>
<proteinExistence type="predicted"/>
<gene>
    <name evidence="1" type="ORF">JOC73_000532</name>
</gene>
<accession>A0ABS2NM73</accession>
<dbReference type="EMBL" id="JAFBEE010000002">
    <property type="protein sequence ID" value="MBM7614023.1"/>
    <property type="molecule type" value="Genomic_DNA"/>
</dbReference>
<protein>
    <recommendedName>
        <fullName evidence="3">DUF3866 domain-containing protein</fullName>
    </recommendedName>
</protein>
<reference evidence="1 2" key="1">
    <citation type="submission" date="2021-01" db="EMBL/GenBank/DDBJ databases">
        <title>Genomic Encyclopedia of Type Strains, Phase IV (KMG-IV): sequencing the most valuable type-strain genomes for metagenomic binning, comparative biology and taxonomic classification.</title>
        <authorList>
            <person name="Goeker M."/>
        </authorList>
    </citation>
    <scope>NUCLEOTIDE SEQUENCE [LARGE SCALE GENOMIC DNA]</scope>
    <source>
        <strain evidence="1 2">DSM 25890</strain>
    </source>
</reference>